<keyword evidence="3" id="KW-1185">Reference proteome</keyword>
<evidence type="ECO:0000313" key="3">
    <source>
        <dbReference type="Proteomes" id="UP000184330"/>
    </source>
</evidence>
<evidence type="ECO:0000313" key="2">
    <source>
        <dbReference type="EMBL" id="CZR69850.1"/>
    </source>
</evidence>
<protein>
    <submittedName>
        <fullName evidence="2">Uncharacterized protein</fullName>
    </submittedName>
</protein>
<dbReference type="Proteomes" id="UP000184330">
    <property type="component" value="Unassembled WGS sequence"/>
</dbReference>
<reference evidence="2 3" key="1">
    <citation type="submission" date="2016-03" db="EMBL/GenBank/DDBJ databases">
        <authorList>
            <person name="Ploux O."/>
        </authorList>
    </citation>
    <scope>NUCLEOTIDE SEQUENCE [LARGE SCALE GENOMIC DNA]</scope>
    <source>
        <strain evidence="2 3">UAMH 11012</strain>
    </source>
</reference>
<dbReference type="OrthoDB" id="10399525at2759"/>
<sequence>MVSNPRLDLEKETAPKMNAQKILKELNGGEMPKLNRTQGPYVDKILSFLRLEDLALDIPLICKTLNPKIGRSIEALEAYLETNYGEKICTFINKYPLVPNETVGVKVGKHVLAIFSERYVKDEDIEVIFQALLNIYQRFSLKEGTKYKVEKKCLFYQDVIDDQALRDKICQPPGKRLLCWVNNKESIEYAAAKGQQWGVEIRREAMAMWVDSNPTSRDRANSVILQTAAGLKKCLEEGADCKLLKGLGWKKEAREVGGILRGSSLEEVEMAHAAACLALEGEEDGEGPGASQPGSARQRGKYEGAVPVSNYYL</sequence>
<evidence type="ECO:0000256" key="1">
    <source>
        <dbReference type="SAM" id="MobiDB-lite"/>
    </source>
</evidence>
<dbReference type="AlphaFoldDB" id="A0A1L7XXW2"/>
<dbReference type="EMBL" id="FJOG01000082">
    <property type="protein sequence ID" value="CZR69850.1"/>
    <property type="molecule type" value="Genomic_DNA"/>
</dbReference>
<organism evidence="2 3">
    <name type="scientific">Phialocephala subalpina</name>
    <dbReference type="NCBI Taxonomy" id="576137"/>
    <lineage>
        <taxon>Eukaryota</taxon>
        <taxon>Fungi</taxon>
        <taxon>Dikarya</taxon>
        <taxon>Ascomycota</taxon>
        <taxon>Pezizomycotina</taxon>
        <taxon>Leotiomycetes</taxon>
        <taxon>Helotiales</taxon>
        <taxon>Mollisiaceae</taxon>
        <taxon>Phialocephala</taxon>
        <taxon>Phialocephala fortinii species complex</taxon>
    </lineage>
</organism>
<gene>
    <name evidence="2" type="ORF">PAC_19750</name>
</gene>
<feature type="region of interest" description="Disordered" evidence="1">
    <location>
        <begin position="282"/>
        <end position="302"/>
    </location>
</feature>
<proteinExistence type="predicted"/>
<accession>A0A1L7XXW2</accession>
<name>A0A1L7XXW2_9HELO</name>